<dbReference type="Proteomes" id="UP000179258">
    <property type="component" value="Unassembled WGS sequence"/>
</dbReference>
<evidence type="ECO:0000313" key="3">
    <source>
        <dbReference type="Proteomes" id="UP000179258"/>
    </source>
</evidence>
<evidence type="ECO:0000313" key="2">
    <source>
        <dbReference type="EMBL" id="OHA68960.1"/>
    </source>
</evidence>
<dbReference type="AlphaFoldDB" id="A0A1G2R7Z3"/>
<proteinExistence type="predicted"/>
<organism evidence="2 3">
    <name type="scientific">Candidatus Wildermuthbacteria bacterium RIFCSPHIGHO2_02_FULL_47_17</name>
    <dbReference type="NCBI Taxonomy" id="1802452"/>
    <lineage>
        <taxon>Bacteria</taxon>
        <taxon>Candidatus Wildermuthiibacteriota</taxon>
    </lineage>
</organism>
<sequence>MEPKNKEDQMKKGQSAVTILILLALLGVGGVLYLSGQIKPPPVQTFFSPELKFNNDAAVIPLAPGSGEKSLEEVASADEYYVEYQKPFDLYLLVITKGPVDEVRQKAEQAVLQAAGGDRDALCALNFRVVFSKEVEGVAYSEEGLAICQ</sequence>
<keyword evidence="1" id="KW-0472">Membrane</keyword>
<reference evidence="2 3" key="1">
    <citation type="journal article" date="2016" name="Nat. Commun.">
        <title>Thousands of microbial genomes shed light on interconnected biogeochemical processes in an aquifer system.</title>
        <authorList>
            <person name="Anantharaman K."/>
            <person name="Brown C.T."/>
            <person name="Hug L.A."/>
            <person name="Sharon I."/>
            <person name="Castelle C.J."/>
            <person name="Probst A.J."/>
            <person name="Thomas B.C."/>
            <person name="Singh A."/>
            <person name="Wilkins M.J."/>
            <person name="Karaoz U."/>
            <person name="Brodie E.L."/>
            <person name="Williams K.H."/>
            <person name="Hubbard S.S."/>
            <person name="Banfield J.F."/>
        </authorList>
    </citation>
    <scope>NUCLEOTIDE SEQUENCE [LARGE SCALE GENOMIC DNA]</scope>
</reference>
<dbReference type="EMBL" id="MHTX01000003">
    <property type="protein sequence ID" value="OHA68960.1"/>
    <property type="molecule type" value="Genomic_DNA"/>
</dbReference>
<comment type="caution">
    <text evidence="2">The sequence shown here is derived from an EMBL/GenBank/DDBJ whole genome shotgun (WGS) entry which is preliminary data.</text>
</comment>
<evidence type="ECO:0000256" key="1">
    <source>
        <dbReference type="SAM" id="Phobius"/>
    </source>
</evidence>
<keyword evidence="1" id="KW-1133">Transmembrane helix</keyword>
<keyword evidence="1" id="KW-0812">Transmembrane</keyword>
<gene>
    <name evidence="2" type="ORF">A3D59_00780</name>
</gene>
<feature type="transmembrane region" description="Helical" evidence="1">
    <location>
        <begin position="16"/>
        <end position="36"/>
    </location>
</feature>
<accession>A0A1G2R7Z3</accession>
<protein>
    <submittedName>
        <fullName evidence="2">Uncharacterized protein</fullName>
    </submittedName>
</protein>
<name>A0A1G2R7Z3_9BACT</name>